<dbReference type="PANTHER" id="PTHR36985:SF1">
    <property type="entry name" value="TRANSLOCATION AND ASSEMBLY MODULE SUBUNIT TAMB"/>
    <property type="match status" value="1"/>
</dbReference>
<feature type="transmembrane region" description="Helical" evidence="5">
    <location>
        <begin position="7"/>
        <end position="27"/>
    </location>
</feature>
<dbReference type="PANTHER" id="PTHR36985">
    <property type="entry name" value="TRANSLOCATION AND ASSEMBLY MODULE SUBUNIT TAMB"/>
    <property type="match status" value="1"/>
</dbReference>
<gene>
    <name evidence="7" type="ORF">J6I90_12335</name>
    <name evidence="8" type="ORF">J6I92_12460</name>
</gene>
<comment type="subcellular location">
    <subcellularLocation>
        <location evidence="1">Membrane</location>
        <topology evidence="1">Single-pass membrane protein</topology>
    </subcellularLocation>
</comment>
<dbReference type="EMBL" id="JAGGJC010000007">
    <property type="protein sequence ID" value="MDN7130682.1"/>
    <property type="molecule type" value="Genomic_DNA"/>
</dbReference>
<sequence>MKWLKGLAITIVALFVIVPAGVLILVGTTPGSQWTTKLALNYVLGETATEVSYEQFEGRLLDNLTLRGVRLENDGMLLEIESIDVSWTPLSLLDQQLIIDELQLGELRISQKPSAATATSAPLVLPDLRFPISVKVNRLALDKAWLIASNANAPQLLVSQLNAQVRWLSGELTIRELEIARGESFVRGSAALTTAEDYPLAIDAGYQWKFKQDTFAGEKLAIDSISGSLNVKGALDGEPLQIVSQFQAENTPTQHLSATVSEPLTDLNWSAQLRLNKLPIRVVGGLIEDASPQLHQFINPGSQLSSKLDISTSTIEVDNLRLTDIGPDSGELTLNGQWQHNNFSSDYIKSVFNVDLSYQALSLQPLLSNLEQNVLTITNGTLSVKGSPVDYEFSATNQLLYRIQEAEQPVRQFSSELTTIGSGSLEHLALETMKVSGDDLNLTAAAEVRWKPELTVRVDIAEGVATLRNEAQSTAIDLSGGLRLTNDVISAEQLVLQLGESRLQLNGTTAGANQVSGELSLNSLQQLPGMPAASQELRGLELEFALAANDQLNEFDLLVKQLSVDTESTSSWSTNASSSFQLSQQDGLWMLESESLCLQHDKGDLGTICSELGSAPDSFSVQVTGEQLSLRLINRLRDQDVAQRVAGHVALNAQAELARENFKLISINASLISKDTVFFALDQETSTALESWEIDAIGDADAIEANLTGTLSDEQGGLIGDFMISDLYNEQNVEGSLLFQLDDLAMLDWVIPGLRYEGGKATASLSLGGTLTRPQLQGDMEVYAETVGFAQTNLVFNQVRLALIDNPETQGELEILGQAKSGSEGWILLEGVAIPLEQEAYLAIEGRNFRALQLPTATVDISPDLRIHFKDQLIDITGTVDVPYAQITAPEFDNAVGRSADVVVTRNGERVSTAASNNGGIRVQAAVRVNLSDKVSVNAYGFEGKLAGSLELMEQPQRPITAVGSINVTEGIYTLYGQELVIDRGSFIYNGGDISNPGLNLRVKRDINSGATARNVSVGAQVGGTLVQPDFRLFSTPAMPDTEILSYLLVGRSMQSATARTSSSDLELQALLMLGAKGTEALGKSVQETFGFDEFGLDSDSATRETSFYIGKYLSPKLYVKYGIGLLDTTNTFLIRYQLTERLLIESMTSASAQGGDIFYTLEK</sequence>
<evidence type="ECO:0000313" key="8">
    <source>
        <dbReference type="EMBL" id="MDN7130682.1"/>
    </source>
</evidence>
<evidence type="ECO:0000256" key="2">
    <source>
        <dbReference type="ARBA" id="ARBA00022692"/>
    </source>
</evidence>
<evidence type="ECO:0000259" key="6">
    <source>
        <dbReference type="Pfam" id="PF04357"/>
    </source>
</evidence>
<dbReference type="InterPro" id="IPR007452">
    <property type="entry name" value="TamB_C"/>
</dbReference>
<evidence type="ECO:0000256" key="3">
    <source>
        <dbReference type="ARBA" id="ARBA00022989"/>
    </source>
</evidence>
<dbReference type="AlphaFoldDB" id="A0AAW7R4I4"/>
<dbReference type="GO" id="GO:0009306">
    <property type="term" value="P:protein secretion"/>
    <property type="evidence" value="ECO:0007669"/>
    <property type="project" value="InterPro"/>
</dbReference>
<organism evidence="7 10">
    <name type="scientific">Pseudidiomarina terrestris</name>
    <dbReference type="NCBI Taxonomy" id="2820060"/>
    <lineage>
        <taxon>Bacteria</taxon>
        <taxon>Pseudomonadati</taxon>
        <taxon>Pseudomonadota</taxon>
        <taxon>Gammaproteobacteria</taxon>
        <taxon>Alteromonadales</taxon>
        <taxon>Idiomarinaceae</taxon>
        <taxon>Pseudidiomarina</taxon>
    </lineage>
</organism>
<keyword evidence="4 5" id="KW-0472">Membrane</keyword>
<evidence type="ECO:0000313" key="10">
    <source>
        <dbReference type="Proteomes" id="UP001169492"/>
    </source>
</evidence>
<feature type="domain" description="Translocation and assembly module TamB C-terminal" evidence="6">
    <location>
        <begin position="838"/>
        <end position="1162"/>
    </location>
</feature>
<reference evidence="9 10" key="1">
    <citation type="submission" date="2021-03" db="EMBL/GenBank/DDBJ databases">
        <title>Pseudidiomarina terrestris, a new bacterium isolated from saline soil.</title>
        <authorList>
            <person name="Galisteo C."/>
            <person name="De La Haba R."/>
            <person name="Sanchez-Porro C."/>
            <person name="Ventosa A."/>
        </authorList>
    </citation>
    <scope>NUCLEOTIDE SEQUENCE [LARGE SCALE GENOMIC DNA]</scope>
    <source>
        <strain evidence="7 10">1APP75-32.1</strain>
        <strain evidence="9">1APR75-15</strain>
        <strain evidence="8">1ASR75-15</strain>
    </source>
</reference>
<accession>A0AAW7R4I4</accession>
<comment type="caution">
    <text evidence="7">The sequence shown here is derived from an EMBL/GenBank/DDBJ whole genome shotgun (WGS) entry which is preliminary data.</text>
</comment>
<keyword evidence="9" id="KW-1185">Reference proteome</keyword>
<evidence type="ECO:0000256" key="4">
    <source>
        <dbReference type="ARBA" id="ARBA00023136"/>
    </source>
</evidence>
<dbReference type="EMBL" id="JAGGJB010000008">
    <property type="protein sequence ID" value="MDN7125671.1"/>
    <property type="molecule type" value="Genomic_DNA"/>
</dbReference>
<dbReference type="Proteomes" id="UP001169492">
    <property type="component" value="Unassembled WGS sequence"/>
</dbReference>
<evidence type="ECO:0000313" key="9">
    <source>
        <dbReference type="Proteomes" id="UP001169491"/>
    </source>
</evidence>
<evidence type="ECO:0000256" key="1">
    <source>
        <dbReference type="ARBA" id="ARBA00004167"/>
    </source>
</evidence>
<keyword evidence="2 5" id="KW-0812">Transmembrane</keyword>
<dbReference type="GO" id="GO:0005886">
    <property type="term" value="C:plasma membrane"/>
    <property type="evidence" value="ECO:0007669"/>
    <property type="project" value="InterPro"/>
</dbReference>
<protein>
    <submittedName>
        <fullName evidence="7">Translocation/assembly module TamB domain-containing protein</fullName>
    </submittedName>
</protein>
<dbReference type="RefSeq" id="WP_301775108.1">
    <property type="nucleotide sequence ID" value="NZ_JAGGJB010000008.1"/>
</dbReference>
<evidence type="ECO:0000313" key="7">
    <source>
        <dbReference type="EMBL" id="MDN7125671.1"/>
    </source>
</evidence>
<name>A0AAW7R4I4_9GAMM</name>
<dbReference type="Proteomes" id="UP001169491">
    <property type="component" value="Unassembled WGS sequence"/>
</dbReference>
<proteinExistence type="predicted"/>
<evidence type="ECO:0000256" key="5">
    <source>
        <dbReference type="SAM" id="Phobius"/>
    </source>
</evidence>
<dbReference type="Pfam" id="PF04357">
    <property type="entry name" value="TamB"/>
    <property type="match status" value="1"/>
</dbReference>
<keyword evidence="3 5" id="KW-1133">Transmembrane helix</keyword>